<sequence length="133" mass="14248">MATQNNMIGRMTARPAVFVLLVVITGAITGLVLYSRAGLFGLTYGSVDARTPNSFYGFSVQDEEWAAQLARPGVMPNMSGRLGFHDPTPDTGQLIWQAMIFPGFVVAAGLGLLVLSGVLRDGVRMRDDLEGTV</sequence>
<keyword evidence="1" id="KW-0472">Membrane</keyword>
<keyword evidence="1" id="KW-1133">Transmembrane helix</keyword>
<dbReference type="RefSeq" id="WP_184757242.1">
    <property type="nucleotide sequence ID" value="NZ_BAABEK010000004.1"/>
</dbReference>
<reference evidence="2 3" key="1">
    <citation type="submission" date="2020-08" db="EMBL/GenBank/DDBJ databases">
        <title>Sequencing the genomes of 1000 actinobacteria strains.</title>
        <authorList>
            <person name="Klenk H.-P."/>
        </authorList>
    </citation>
    <scope>NUCLEOTIDE SEQUENCE [LARGE SCALE GENOMIC DNA]</scope>
    <source>
        <strain evidence="2 3">DSM 43023</strain>
    </source>
</reference>
<keyword evidence="1" id="KW-0812">Transmembrane</keyword>
<organism evidence="2 3">
    <name type="scientific">Streptosporangium album</name>
    <dbReference type="NCBI Taxonomy" id="47479"/>
    <lineage>
        <taxon>Bacteria</taxon>
        <taxon>Bacillati</taxon>
        <taxon>Actinomycetota</taxon>
        <taxon>Actinomycetes</taxon>
        <taxon>Streptosporangiales</taxon>
        <taxon>Streptosporangiaceae</taxon>
        <taxon>Streptosporangium</taxon>
    </lineage>
</organism>
<accession>A0A7W7WCB7</accession>
<evidence type="ECO:0000313" key="3">
    <source>
        <dbReference type="Proteomes" id="UP000534286"/>
    </source>
</evidence>
<comment type="caution">
    <text evidence="2">The sequence shown here is derived from an EMBL/GenBank/DDBJ whole genome shotgun (WGS) entry which is preliminary data.</text>
</comment>
<gene>
    <name evidence="2" type="ORF">FHR32_005461</name>
</gene>
<evidence type="ECO:0000313" key="2">
    <source>
        <dbReference type="EMBL" id="MBB4941084.1"/>
    </source>
</evidence>
<name>A0A7W7WCB7_9ACTN</name>
<feature type="transmembrane region" description="Helical" evidence="1">
    <location>
        <begin position="12"/>
        <end position="34"/>
    </location>
</feature>
<feature type="transmembrane region" description="Helical" evidence="1">
    <location>
        <begin position="94"/>
        <end position="119"/>
    </location>
</feature>
<dbReference type="Proteomes" id="UP000534286">
    <property type="component" value="Unassembled WGS sequence"/>
</dbReference>
<evidence type="ECO:0000256" key="1">
    <source>
        <dbReference type="SAM" id="Phobius"/>
    </source>
</evidence>
<dbReference type="EMBL" id="JACHJU010000002">
    <property type="protein sequence ID" value="MBB4941084.1"/>
    <property type="molecule type" value="Genomic_DNA"/>
</dbReference>
<proteinExistence type="predicted"/>
<dbReference type="AlphaFoldDB" id="A0A7W7WCB7"/>
<protein>
    <submittedName>
        <fullName evidence="2">Uncharacterized protein</fullName>
    </submittedName>
</protein>
<keyword evidence="3" id="KW-1185">Reference proteome</keyword>